<gene>
    <name evidence="1" type="ORF">FG384_12255</name>
</gene>
<organism evidence="1 2">
    <name type="scientific">Psychrobacillus vulpis</name>
    <dbReference type="NCBI Taxonomy" id="2325572"/>
    <lineage>
        <taxon>Bacteria</taxon>
        <taxon>Bacillati</taxon>
        <taxon>Bacillota</taxon>
        <taxon>Bacilli</taxon>
        <taxon>Bacillales</taxon>
        <taxon>Bacillaceae</taxon>
        <taxon>Psychrobacillus</taxon>
    </lineage>
</organism>
<proteinExistence type="predicted"/>
<keyword evidence="2" id="KW-1185">Reference proteome</keyword>
<dbReference type="OrthoDB" id="2836730at2"/>
<protein>
    <submittedName>
        <fullName evidence="1">Uncharacterized protein</fullName>
    </submittedName>
</protein>
<reference evidence="1 2" key="1">
    <citation type="submission" date="2019-06" db="EMBL/GenBank/DDBJ databases">
        <title>Psychrobacillus vulpis sp. nov., a new species isolated from feces of a red fox that inhabits in The Tablas de Daimiel Natural Park, Albacete, Spain.</title>
        <authorList>
            <person name="Rodriguez M."/>
            <person name="Reina J.C."/>
            <person name="Bejar V."/>
            <person name="Llamas I."/>
        </authorList>
    </citation>
    <scope>NUCLEOTIDE SEQUENCE [LARGE SCALE GENOMIC DNA]</scope>
    <source>
        <strain evidence="1 2">Z8</strain>
    </source>
</reference>
<name>A0A544TPM7_9BACI</name>
<evidence type="ECO:0000313" key="1">
    <source>
        <dbReference type="EMBL" id="TQR19417.1"/>
    </source>
</evidence>
<comment type="caution">
    <text evidence="1">The sequence shown here is derived from an EMBL/GenBank/DDBJ whole genome shotgun (WGS) entry which is preliminary data.</text>
</comment>
<sequence>MNTEKAYASDRVVLLSIPSDIWYKRVYLIADKKSWMDYENFTVQIGDRGEFVYNFPDWYHGKYEPALYNEDISGDSLEDVIIVLNNDKAGIGNPLRDIHILNQIRDPYQKYVEAPVEPINLITDRLVKIEQHGNLVRILADNKKYEIDISKYDFSNPRDPYVSIDTIEYSIENGTLIGIVNVYVVRDDSVYGGYLGHLKIDYFWAGQMYKAKSITFKEHEPEKN</sequence>
<dbReference type="AlphaFoldDB" id="A0A544TPM7"/>
<dbReference type="RefSeq" id="WP_142642895.1">
    <property type="nucleotide sequence ID" value="NZ_VDGI01000013.1"/>
</dbReference>
<evidence type="ECO:0000313" key="2">
    <source>
        <dbReference type="Proteomes" id="UP000316626"/>
    </source>
</evidence>
<dbReference type="Proteomes" id="UP000316626">
    <property type="component" value="Unassembled WGS sequence"/>
</dbReference>
<accession>A0A544TPM7</accession>
<dbReference type="EMBL" id="VDGI01000013">
    <property type="protein sequence ID" value="TQR19417.1"/>
    <property type="molecule type" value="Genomic_DNA"/>
</dbReference>